<evidence type="ECO:0000256" key="1">
    <source>
        <dbReference type="ARBA" id="ARBA00004126"/>
    </source>
</evidence>
<comment type="subcellular location">
    <subcellularLocation>
        <location evidence="2">Cytoplasm</location>
        <location evidence="2">Cytosol</location>
    </subcellularLocation>
    <subcellularLocation>
        <location evidence="1">Nucleus membrane</location>
    </subcellularLocation>
</comment>
<dbReference type="PANTHER" id="PTHR16852">
    <property type="entry name" value="GTP CYCLOHYDROLASE 1 FEEDBACK REGULATORY PROTEIN"/>
    <property type="match status" value="1"/>
</dbReference>
<dbReference type="GO" id="GO:0005829">
    <property type="term" value="C:cytosol"/>
    <property type="evidence" value="ECO:0007669"/>
    <property type="project" value="UniProtKB-SubCell"/>
</dbReference>
<evidence type="ECO:0000256" key="5">
    <source>
        <dbReference type="ARBA" id="ARBA00022490"/>
    </source>
</evidence>
<evidence type="ECO:0000256" key="8">
    <source>
        <dbReference type="ARBA" id="ARBA00032599"/>
    </source>
</evidence>
<dbReference type="Gene3D" id="3.30.1410.10">
    <property type="entry name" value="GTP cyclohydrolase I feedback regulatory protein GFRP"/>
    <property type="match status" value="2"/>
</dbReference>
<comment type="similarity">
    <text evidence="3">Belongs to the GFRP family.</text>
</comment>
<dbReference type="GO" id="GO:0031965">
    <property type="term" value="C:nuclear membrane"/>
    <property type="evidence" value="ECO:0007669"/>
    <property type="project" value="UniProtKB-SubCell"/>
</dbReference>
<evidence type="ECO:0000256" key="3">
    <source>
        <dbReference type="ARBA" id="ARBA00007605"/>
    </source>
</evidence>
<dbReference type="GO" id="GO:0009890">
    <property type="term" value="P:negative regulation of biosynthetic process"/>
    <property type="evidence" value="ECO:0007669"/>
    <property type="project" value="InterPro"/>
</dbReference>
<gene>
    <name evidence="9" type="ORF">TCMB3V08_LOCUS5548</name>
</gene>
<organism evidence="9">
    <name type="scientific">Timema californicum</name>
    <name type="common">California timema</name>
    <name type="synonym">Walking stick</name>
    <dbReference type="NCBI Taxonomy" id="61474"/>
    <lineage>
        <taxon>Eukaryota</taxon>
        <taxon>Metazoa</taxon>
        <taxon>Ecdysozoa</taxon>
        <taxon>Arthropoda</taxon>
        <taxon>Hexapoda</taxon>
        <taxon>Insecta</taxon>
        <taxon>Pterygota</taxon>
        <taxon>Neoptera</taxon>
        <taxon>Polyneoptera</taxon>
        <taxon>Phasmatodea</taxon>
        <taxon>Timematodea</taxon>
        <taxon>Timematoidea</taxon>
        <taxon>Timematidae</taxon>
        <taxon>Timema</taxon>
    </lineage>
</organism>
<proteinExistence type="inferred from homology"/>
<protein>
    <recommendedName>
        <fullName evidence="4">GTP cyclohydrolase 1 feedback regulatory protein</fullName>
    </recommendedName>
    <alternativeName>
        <fullName evidence="8">GTP cyclohydrolase I feedback regulatory protein</fullName>
    </alternativeName>
</protein>
<dbReference type="EMBL" id="OE181291">
    <property type="protein sequence ID" value="CAD7572904.1"/>
    <property type="molecule type" value="Genomic_DNA"/>
</dbReference>
<evidence type="ECO:0000256" key="7">
    <source>
        <dbReference type="ARBA" id="ARBA00023242"/>
    </source>
</evidence>
<dbReference type="InterPro" id="IPR036717">
    <property type="entry name" value="GFRP_sf"/>
</dbReference>
<keyword evidence="5" id="KW-0963">Cytoplasm</keyword>
<reference evidence="9" key="1">
    <citation type="submission" date="2020-11" db="EMBL/GenBank/DDBJ databases">
        <authorList>
            <person name="Tran Van P."/>
        </authorList>
    </citation>
    <scope>NUCLEOTIDE SEQUENCE</scope>
</reference>
<dbReference type="PANTHER" id="PTHR16852:SF2">
    <property type="entry name" value="GTP CYCLOHYDROLASE 1 FEEDBACK REGULATORY PROTEIN"/>
    <property type="match status" value="1"/>
</dbReference>
<dbReference type="GO" id="GO:0044549">
    <property type="term" value="F:GTP cyclohydrolase binding"/>
    <property type="evidence" value="ECO:0007669"/>
    <property type="project" value="TreeGrafter"/>
</dbReference>
<sequence length="414" mass="45675">MPCTDVVEVKEGCKVERSMEKVSEDGLMEIGGAAVPQCLYTSRHWSLSVLMHSSHALESKDDSKLPLTCSRCEQASLAFFTASDIEQLKGFASGGYCDESTIVYLQHPCVILTALEVLDYRVVASSSTAVKQDYNEYMWTMRKEFAEPEPQGTKPGKSLEPRGVTLGGLGVWITHFLRRVVSVLVACNRRCYMYSFVKDEWHLTPFVFLCVLANALVVLSSTAEDGEVEVRISVGVCPYLCKEKVKNHFGKLILGTLDWDRTPTSPVIDRPVNCESNTLDHAATDGKPPPVHPTEIRTSISPSSAVELNTTSELANYATEAGNTATEEAFVMSTYWYVAVKGSLHAQDCSVFGLIPAEVEALCKRYSHPRVEVVNGIIIKCQPIQVINTLSELGYKVVCSTGEAEIVWTLQREV</sequence>
<name>A0A7R9P7R4_TIMCA</name>
<evidence type="ECO:0000256" key="2">
    <source>
        <dbReference type="ARBA" id="ARBA00004514"/>
    </source>
</evidence>
<keyword evidence="7" id="KW-0539">Nucleus</keyword>
<dbReference type="AlphaFoldDB" id="A0A7R9P7R4"/>
<accession>A0A7R9P7R4</accession>
<keyword evidence="6" id="KW-0472">Membrane</keyword>
<evidence type="ECO:0000313" key="9">
    <source>
        <dbReference type="EMBL" id="CAD7572904.1"/>
    </source>
</evidence>
<dbReference type="InterPro" id="IPR009112">
    <property type="entry name" value="GTP_CycHdrlase_I_reg"/>
</dbReference>
<evidence type="ECO:0000256" key="4">
    <source>
        <dbReference type="ARBA" id="ARBA00020099"/>
    </source>
</evidence>
<evidence type="ECO:0000256" key="6">
    <source>
        <dbReference type="ARBA" id="ARBA00023136"/>
    </source>
</evidence>